<dbReference type="Pfam" id="PF12756">
    <property type="entry name" value="zf-C2H2_2"/>
    <property type="match status" value="1"/>
</dbReference>
<evidence type="ECO:0000256" key="2">
    <source>
        <dbReference type="ARBA" id="ARBA00022771"/>
    </source>
</evidence>
<accession>A0A9N9BHW2</accession>
<comment type="similarity">
    <text evidence="4">Belongs to the ZNF277 family.</text>
</comment>
<dbReference type="InterPro" id="IPR040048">
    <property type="entry name" value="ZNF277"/>
</dbReference>
<feature type="domain" description="C2H2-type" evidence="7">
    <location>
        <begin position="280"/>
        <end position="304"/>
    </location>
</feature>
<dbReference type="PROSITE" id="PS50157">
    <property type="entry name" value="ZINC_FINGER_C2H2_2"/>
    <property type="match status" value="1"/>
</dbReference>
<dbReference type="GO" id="GO:0008270">
    <property type="term" value="F:zinc ion binding"/>
    <property type="evidence" value="ECO:0007669"/>
    <property type="project" value="UniProtKB-KW"/>
</dbReference>
<protein>
    <submittedName>
        <fullName evidence="8">614_t:CDS:1</fullName>
    </submittedName>
</protein>
<comment type="caution">
    <text evidence="8">The sequence shown here is derived from an EMBL/GenBank/DDBJ whole genome shotgun (WGS) entry which is preliminary data.</text>
</comment>
<dbReference type="SUPFAM" id="SSF57667">
    <property type="entry name" value="beta-beta-alpha zinc fingers"/>
    <property type="match status" value="3"/>
</dbReference>
<dbReference type="AlphaFoldDB" id="A0A9N9BHW2"/>
<dbReference type="EMBL" id="CAJVPL010001399">
    <property type="protein sequence ID" value="CAG8569295.1"/>
    <property type="molecule type" value="Genomic_DNA"/>
</dbReference>
<evidence type="ECO:0000313" key="8">
    <source>
        <dbReference type="EMBL" id="CAG8569295.1"/>
    </source>
</evidence>
<reference evidence="8" key="1">
    <citation type="submission" date="2021-06" db="EMBL/GenBank/DDBJ databases">
        <authorList>
            <person name="Kallberg Y."/>
            <person name="Tangrot J."/>
            <person name="Rosling A."/>
        </authorList>
    </citation>
    <scope>NUCLEOTIDE SEQUENCE</scope>
    <source>
        <strain evidence="8">MT106</strain>
    </source>
</reference>
<dbReference type="OrthoDB" id="7848332at2759"/>
<keyword evidence="3" id="KW-0862">Zinc</keyword>
<dbReference type="Gene3D" id="3.30.160.60">
    <property type="entry name" value="Classic Zinc Finger"/>
    <property type="match status" value="1"/>
</dbReference>
<dbReference type="InterPro" id="IPR041661">
    <property type="entry name" value="ZN622/Rei1/Reh1_Znf-C2H2"/>
</dbReference>
<feature type="region of interest" description="Disordered" evidence="6">
    <location>
        <begin position="1"/>
        <end position="61"/>
    </location>
</feature>
<dbReference type="PANTHER" id="PTHR13267:SF3">
    <property type="entry name" value="ZINC FINGER PROTEIN 277"/>
    <property type="match status" value="1"/>
</dbReference>
<dbReference type="SMART" id="SM00355">
    <property type="entry name" value="ZnF_C2H2"/>
    <property type="match status" value="4"/>
</dbReference>
<keyword evidence="9" id="KW-1185">Reference proteome</keyword>
<keyword evidence="1" id="KW-0479">Metal-binding</keyword>
<keyword evidence="2 5" id="KW-0863">Zinc-finger</keyword>
<feature type="region of interest" description="Disordered" evidence="6">
    <location>
        <begin position="84"/>
        <end position="105"/>
    </location>
</feature>
<evidence type="ECO:0000256" key="1">
    <source>
        <dbReference type="ARBA" id="ARBA00022723"/>
    </source>
</evidence>
<organism evidence="8 9">
    <name type="scientific">Ambispora gerdemannii</name>
    <dbReference type="NCBI Taxonomy" id="144530"/>
    <lineage>
        <taxon>Eukaryota</taxon>
        <taxon>Fungi</taxon>
        <taxon>Fungi incertae sedis</taxon>
        <taxon>Mucoromycota</taxon>
        <taxon>Glomeromycotina</taxon>
        <taxon>Glomeromycetes</taxon>
        <taxon>Archaeosporales</taxon>
        <taxon>Ambisporaceae</taxon>
        <taxon>Ambispora</taxon>
    </lineage>
</organism>
<dbReference type="PROSITE" id="PS00028">
    <property type="entry name" value="ZINC_FINGER_C2H2_1"/>
    <property type="match status" value="1"/>
</dbReference>
<dbReference type="InterPro" id="IPR036236">
    <property type="entry name" value="Znf_C2H2_sf"/>
</dbReference>
<evidence type="ECO:0000256" key="4">
    <source>
        <dbReference type="ARBA" id="ARBA00034119"/>
    </source>
</evidence>
<evidence type="ECO:0000256" key="5">
    <source>
        <dbReference type="PROSITE-ProRule" id="PRU00042"/>
    </source>
</evidence>
<gene>
    <name evidence="8" type="ORF">AGERDE_LOCUS7556</name>
</gene>
<sequence>MNEWTIVKNSRLNTSRTNDSSSNRGKSRGQFTKLSTAETKNSSRIRHSSYNSSKTVSVPESRENIFSPTNIVSQPRASYYATISKTSSNEESDSSSRSNSPDPDALPSLPPFHVNVFILCPFKDCPLEQPIMNSTELSEHLKEQHKLVLINLHHVYMILELYLEYWSQKITDIGIENTGAILNKDNSFYIIDPEILIEDKTLRENLQLQKLNEILRIQSYERDKDAKEGRKCLFCKNTCQNRSILFRHMFSEHNFNIGLPDNLVNVNEFLDILDQKLTKLQCLYCEKIFTSPAVLRKHMRKKKHFKINARNRIYDRFYVINYLEPGKNWENYENEKYESDEDRGDNSWDDWDEMVEPEPTMCLFCESMCNSPKNACQHMKQNHGFDLLGIKHGMGLVISY</sequence>
<name>A0A9N9BHW2_9GLOM</name>
<feature type="compositionally biased region" description="Low complexity" evidence="6">
    <location>
        <begin position="95"/>
        <end position="105"/>
    </location>
</feature>
<proteinExistence type="inferred from homology"/>
<evidence type="ECO:0000256" key="3">
    <source>
        <dbReference type="ARBA" id="ARBA00022833"/>
    </source>
</evidence>
<evidence type="ECO:0000313" key="9">
    <source>
        <dbReference type="Proteomes" id="UP000789831"/>
    </source>
</evidence>
<evidence type="ECO:0000256" key="6">
    <source>
        <dbReference type="SAM" id="MobiDB-lite"/>
    </source>
</evidence>
<dbReference type="Proteomes" id="UP000789831">
    <property type="component" value="Unassembled WGS sequence"/>
</dbReference>
<feature type="compositionally biased region" description="Polar residues" evidence="6">
    <location>
        <begin position="29"/>
        <end position="40"/>
    </location>
</feature>
<dbReference type="PANTHER" id="PTHR13267">
    <property type="entry name" value="ZINC FINGER PROTEIN 277"/>
    <property type="match status" value="1"/>
</dbReference>
<dbReference type="InterPro" id="IPR013087">
    <property type="entry name" value="Znf_C2H2_type"/>
</dbReference>
<evidence type="ECO:0000259" key="7">
    <source>
        <dbReference type="PROSITE" id="PS50157"/>
    </source>
</evidence>
<feature type="compositionally biased region" description="Low complexity" evidence="6">
    <location>
        <begin position="9"/>
        <end position="24"/>
    </location>
</feature>